<evidence type="ECO:0000256" key="1">
    <source>
        <dbReference type="SAM" id="MobiDB-lite"/>
    </source>
</evidence>
<protein>
    <submittedName>
        <fullName evidence="2">Uncharacterized protein</fullName>
    </submittedName>
</protein>
<name>A0ABV8KI55_9ACTN</name>
<organism evidence="2 3">
    <name type="scientific">Micromonospora zhanjiangensis</name>
    <dbReference type="NCBI Taxonomy" id="1522057"/>
    <lineage>
        <taxon>Bacteria</taxon>
        <taxon>Bacillati</taxon>
        <taxon>Actinomycetota</taxon>
        <taxon>Actinomycetes</taxon>
        <taxon>Micromonosporales</taxon>
        <taxon>Micromonosporaceae</taxon>
        <taxon>Micromonospora</taxon>
    </lineage>
</organism>
<gene>
    <name evidence="2" type="ORF">ACFOX0_06750</name>
</gene>
<dbReference type="RefSeq" id="WP_377542804.1">
    <property type="nucleotide sequence ID" value="NZ_JBHSBN010000003.1"/>
</dbReference>
<proteinExistence type="predicted"/>
<reference evidence="3" key="1">
    <citation type="journal article" date="2019" name="Int. J. Syst. Evol. Microbiol.">
        <title>The Global Catalogue of Microorganisms (GCM) 10K type strain sequencing project: providing services to taxonomists for standard genome sequencing and annotation.</title>
        <authorList>
            <consortium name="The Broad Institute Genomics Platform"/>
            <consortium name="The Broad Institute Genome Sequencing Center for Infectious Disease"/>
            <person name="Wu L."/>
            <person name="Ma J."/>
        </authorList>
    </citation>
    <scope>NUCLEOTIDE SEQUENCE [LARGE SCALE GENOMIC DNA]</scope>
    <source>
        <strain evidence="3">2902at01</strain>
    </source>
</reference>
<evidence type="ECO:0000313" key="2">
    <source>
        <dbReference type="EMBL" id="MFC4105635.1"/>
    </source>
</evidence>
<feature type="compositionally biased region" description="Basic residues" evidence="1">
    <location>
        <begin position="273"/>
        <end position="287"/>
    </location>
</feature>
<feature type="region of interest" description="Disordered" evidence="1">
    <location>
        <begin position="220"/>
        <end position="287"/>
    </location>
</feature>
<dbReference type="Proteomes" id="UP001595868">
    <property type="component" value="Unassembled WGS sequence"/>
</dbReference>
<keyword evidence="3" id="KW-1185">Reference proteome</keyword>
<dbReference type="EMBL" id="JBHSBN010000003">
    <property type="protein sequence ID" value="MFC4105635.1"/>
    <property type="molecule type" value="Genomic_DNA"/>
</dbReference>
<accession>A0ABV8KI55</accession>
<feature type="compositionally biased region" description="Polar residues" evidence="1">
    <location>
        <begin position="224"/>
        <end position="237"/>
    </location>
</feature>
<sequence>MDTTDMYILDEETYVQHQESNTDLVPYDVHVRLMRYLLSSPTGAELVARTMEANHGVYFAHTDRGPHMDESGVIRLPRTDPESHAYGNVAHEIGHVARWANGTHARDYLEDRDVFVDNMVREEVEVIAESYLIHNTSHFGNSRDVMEPLGLSDFRATLRQGPITTADFLAQAHRHVQQRLASGWSPIDYPRVYGNQYDAYWNAVQQGADATTAASVGSDALGSGTVSRRNSPTNSARVSAAHSRAGSSSSSSSRQSQGSGSGQGHGSGSPQHGHGHGHRRSPQGGRR</sequence>
<evidence type="ECO:0000313" key="3">
    <source>
        <dbReference type="Proteomes" id="UP001595868"/>
    </source>
</evidence>
<feature type="compositionally biased region" description="Low complexity" evidence="1">
    <location>
        <begin position="239"/>
        <end position="258"/>
    </location>
</feature>
<comment type="caution">
    <text evidence="2">The sequence shown here is derived from an EMBL/GenBank/DDBJ whole genome shotgun (WGS) entry which is preliminary data.</text>
</comment>